<dbReference type="GO" id="GO:0004081">
    <property type="term" value="F:bis(5'-nucleosyl)-tetraphosphatase (asymmetrical) activity"/>
    <property type="evidence" value="ECO:0007669"/>
    <property type="project" value="UniProtKB-ARBA"/>
</dbReference>
<dbReference type="PANTHER" id="PTHR10745:SF8">
    <property type="entry name" value="DNA POLYMERASE SUBUNIT GAMMA-2, MITOCHONDRIAL"/>
    <property type="match status" value="1"/>
</dbReference>
<dbReference type="PROSITE" id="PS50862">
    <property type="entry name" value="AA_TRNA_LIGASE_II"/>
    <property type="match status" value="1"/>
</dbReference>
<gene>
    <name evidence="10" type="ORF">A2938_03505</name>
</gene>
<dbReference type="Proteomes" id="UP000177797">
    <property type="component" value="Unassembled WGS sequence"/>
</dbReference>
<dbReference type="CDD" id="cd00858">
    <property type="entry name" value="GlyRS_anticodon"/>
    <property type="match status" value="1"/>
</dbReference>
<evidence type="ECO:0000313" key="10">
    <source>
        <dbReference type="EMBL" id="OHA34588.1"/>
    </source>
</evidence>
<dbReference type="InterPro" id="IPR033731">
    <property type="entry name" value="GlyRS-like_core"/>
</dbReference>
<evidence type="ECO:0000256" key="6">
    <source>
        <dbReference type="ARBA" id="ARBA00022840"/>
    </source>
</evidence>
<dbReference type="GO" id="GO:1990742">
    <property type="term" value="C:microvesicle"/>
    <property type="evidence" value="ECO:0007669"/>
    <property type="project" value="UniProtKB-ARBA"/>
</dbReference>
<dbReference type="InterPro" id="IPR045864">
    <property type="entry name" value="aa-tRNA-synth_II/BPL/LPL"/>
</dbReference>
<dbReference type="PRINTS" id="PR01043">
    <property type="entry name" value="TRNASYNTHGLY"/>
</dbReference>
<dbReference type="NCBIfam" id="TIGR00389">
    <property type="entry name" value="glyS_dimeric"/>
    <property type="match status" value="1"/>
</dbReference>
<dbReference type="AlphaFoldDB" id="A0A1G2NES7"/>
<evidence type="ECO:0000256" key="2">
    <source>
        <dbReference type="ARBA" id="ARBA00012829"/>
    </source>
</evidence>
<evidence type="ECO:0000256" key="1">
    <source>
        <dbReference type="ARBA" id="ARBA00008226"/>
    </source>
</evidence>
<keyword evidence="6" id="KW-0067">ATP-binding</keyword>
<dbReference type="EC" id="6.1.1.14" evidence="2"/>
<reference evidence="10 11" key="1">
    <citation type="journal article" date="2016" name="Nat. Commun.">
        <title>Thousands of microbial genomes shed light on interconnected biogeochemical processes in an aquifer system.</title>
        <authorList>
            <person name="Anantharaman K."/>
            <person name="Brown C.T."/>
            <person name="Hug L.A."/>
            <person name="Sharon I."/>
            <person name="Castelle C.J."/>
            <person name="Probst A.J."/>
            <person name="Thomas B.C."/>
            <person name="Singh A."/>
            <person name="Wilkins M.J."/>
            <person name="Karaoz U."/>
            <person name="Brodie E.L."/>
            <person name="Williams K.H."/>
            <person name="Hubbard S.S."/>
            <person name="Banfield J.F."/>
        </authorList>
    </citation>
    <scope>NUCLEOTIDE SEQUENCE [LARGE SCALE GENOMIC DNA]</scope>
</reference>
<dbReference type="EMBL" id="MHSA01000011">
    <property type="protein sequence ID" value="OHA34588.1"/>
    <property type="molecule type" value="Genomic_DNA"/>
</dbReference>
<proteinExistence type="inferred from homology"/>
<keyword evidence="7" id="KW-0648">Protein biosynthesis</keyword>
<comment type="caution">
    <text evidence="10">The sequence shown here is derived from an EMBL/GenBank/DDBJ whole genome shotgun (WGS) entry which is preliminary data.</text>
</comment>
<evidence type="ECO:0000313" key="11">
    <source>
        <dbReference type="Proteomes" id="UP000177797"/>
    </source>
</evidence>
<evidence type="ECO:0000256" key="5">
    <source>
        <dbReference type="ARBA" id="ARBA00022741"/>
    </source>
</evidence>
<evidence type="ECO:0000256" key="7">
    <source>
        <dbReference type="ARBA" id="ARBA00022917"/>
    </source>
</evidence>
<keyword evidence="8" id="KW-0030">Aminoacyl-tRNA synthetase</keyword>
<accession>A0A1G2NES7</accession>
<dbReference type="CDD" id="cd00774">
    <property type="entry name" value="GlyRS-like_core"/>
    <property type="match status" value="1"/>
</dbReference>
<evidence type="ECO:0000256" key="4">
    <source>
        <dbReference type="ARBA" id="ARBA00022598"/>
    </source>
</evidence>
<keyword evidence="3" id="KW-0963">Cytoplasm</keyword>
<dbReference type="GO" id="GO:0006426">
    <property type="term" value="P:glycyl-tRNA aminoacylation"/>
    <property type="evidence" value="ECO:0007669"/>
    <property type="project" value="InterPro"/>
</dbReference>
<dbReference type="Pfam" id="PF00587">
    <property type="entry name" value="tRNA-synt_2b"/>
    <property type="match status" value="1"/>
</dbReference>
<dbReference type="SUPFAM" id="SSF55681">
    <property type="entry name" value="Class II aaRS and biotin synthetases"/>
    <property type="match status" value="1"/>
</dbReference>
<keyword evidence="4 10" id="KW-0436">Ligase</keyword>
<sequence>MKNEDNLLDKIVSLCKRRGFIYPGSSIYGGFAGTYDLGPYGVMLRRNLVDEWKRAIEEEDSIAFIESSIFTSRKVWEASGHVSGFSDPLVVCNSCHTKQRADHLLESIGAFADEKMTEKKINEVFDAHRKELTCTICGKKDFGKVRAKNLLATSTLGVFEEDDQEVYLRAETAQGIYINFKNVFDVGSYEIPFGIAQIGKVFRNEISPRQFLFRMREFEQMEMQYFVRPKDAPAAYARWKQKRFEYYPTLGIKKEKLRLKQHDNLVFYAKDAWDIQYEFPFGWNELEGLHYRGDYDLSQHQKFSGADAGVYDEETKERYIPHVVETSVGVERTMLMVLCDAYSEDEMNGEKRVVLRFHPRIAPIKTAVFPLLRNKPQLVEKAQEVYRMLRQNPAFGGAVRFDDNGNIGKRYRRQDEIGTPFCVTVDFDSLEKDDVTVRDRDTGKQERIDVKSLTLHIKEELTK</sequence>
<dbReference type="GO" id="GO:0005737">
    <property type="term" value="C:cytoplasm"/>
    <property type="evidence" value="ECO:0007669"/>
    <property type="project" value="InterPro"/>
</dbReference>
<dbReference type="InterPro" id="IPR027031">
    <property type="entry name" value="Gly-tRNA_synthase/POLG2"/>
</dbReference>
<dbReference type="InterPro" id="IPR004154">
    <property type="entry name" value="Anticodon-bd"/>
</dbReference>
<dbReference type="GO" id="GO:0004820">
    <property type="term" value="F:glycine-tRNA ligase activity"/>
    <property type="evidence" value="ECO:0007669"/>
    <property type="project" value="UniProtKB-EC"/>
</dbReference>
<organism evidence="10 11">
    <name type="scientific">Candidatus Taylorbacteria bacterium RIFCSPLOWO2_01_FULL_48_100</name>
    <dbReference type="NCBI Taxonomy" id="1802322"/>
    <lineage>
        <taxon>Bacteria</taxon>
        <taxon>Candidatus Tayloriibacteriota</taxon>
    </lineage>
</organism>
<evidence type="ECO:0000256" key="8">
    <source>
        <dbReference type="ARBA" id="ARBA00023146"/>
    </source>
</evidence>
<evidence type="ECO:0000256" key="3">
    <source>
        <dbReference type="ARBA" id="ARBA00022490"/>
    </source>
</evidence>
<feature type="domain" description="Aminoacyl-transfer RNA synthetases class-II family profile" evidence="9">
    <location>
        <begin position="9"/>
        <end position="359"/>
    </location>
</feature>
<dbReference type="PANTHER" id="PTHR10745">
    <property type="entry name" value="GLYCYL-TRNA SYNTHETASE/DNA POLYMERASE SUBUNIT GAMMA-2"/>
    <property type="match status" value="1"/>
</dbReference>
<dbReference type="GO" id="GO:0015966">
    <property type="term" value="P:diadenosine tetraphosphate biosynthetic process"/>
    <property type="evidence" value="ECO:0007669"/>
    <property type="project" value="UniProtKB-ARBA"/>
</dbReference>
<dbReference type="Gene3D" id="3.30.930.10">
    <property type="entry name" value="Bira Bifunctional Protein, Domain 2"/>
    <property type="match status" value="1"/>
</dbReference>
<dbReference type="FunFam" id="3.40.50.800:FF:000002">
    <property type="entry name" value="Glycine--tRNA ligase"/>
    <property type="match status" value="1"/>
</dbReference>
<dbReference type="InterPro" id="IPR006195">
    <property type="entry name" value="aa-tRNA-synth_II"/>
</dbReference>
<dbReference type="GO" id="GO:0070062">
    <property type="term" value="C:extracellular exosome"/>
    <property type="evidence" value="ECO:0007669"/>
    <property type="project" value="UniProtKB-ARBA"/>
</dbReference>
<keyword evidence="5" id="KW-0547">Nucleotide-binding</keyword>
<dbReference type="InterPro" id="IPR002314">
    <property type="entry name" value="aa-tRNA-synt_IIb"/>
</dbReference>
<dbReference type="InterPro" id="IPR036621">
    <property type="entry name" value="Anticodon-bd_dom_sf"/>
</dbReference>
<dbReference type="GO" id="GO:0005524">
    <property type="term" value="F:ATP binding"/>
    <property type="evidence" value="ECO:0007669"/>
    <property type="project" value="UniProtKB-KW"/>
</dbReference>
<dbReference type="InterPro" id="IPR002315">
    <property type="entry name" value="tRNA-synt_gly"/>
</dbReference>
<dbReference type="SUPFAM" id="SSF52954">
    <property type="entry name" value="Class II aaRS ABD-related"/>
    <property type="match status" value="1"/>
</dbReference>
<evidence type="ECO:0000259" key="9">
    <source>
        <dbReference type="PROSITE" id="PS50862"/>
    </source>
</evidence>
<dbReference type="Pfam" id="PF03129">
    <property type="entry name" value="HGTP_anticodon"/>
    <property type="match status" value="1"/>
</dbReference>
<dbReference type="Gene3D" id="3.40.50.800">
    <property type="entry name" value="Anticodon-binding domain"/>
    <property type="match status" value="1"/>
</dbReference>
<comment type="similarity">
    <text evidence="1">Belongs to the class-II aminoacyl-tRNA synthetase family.</text>
</comment>
<protein>
    <recommendedName>
        <fullName evidence="2">glycine--tRNA ligase</fullName>
        <ecNumber evidence="2">6.1.1.14</ecNumber>
    </recommendedName>
</protein>
<name>A0A1G2NES7_9BACT</name>
<dbReference type="NCBIfam" id="NF003211">
    <property type="entry name" value="PRK04173.1"/>
    <property type="match status" value="1"/>
</dbReference>